<evidence type="ECO:0000256" key="1">
    <source>
        <dbReference type="SAM" id="Phobius"/>
    </source>
</evidence>
<name>A0A974XI35_9GAMM</name>
<keyword evidence="1" id="KW-1133">Transmembrane helix</keyword>
<feature type="transmembrane region" description="Helical" evidence="1">
    <location>
        <begin position="60"/>
        <end position="82"/>
    </location>
</feature>
<keyword evidence="1" id="KW-0812">Transmembrane</keyword>
<gene>
    <name evidence="2" type="ORF">JYB88_10465</name>
</gene>
<keyword evidence="3" id="KW-1185">Reference proteome</keyword>
<evidence type="ECO:0000313" key="3">
    <source>
        <dbReference type="Proteomes" id="UP000663281"/>
    </source>
</evidence>
<keyword evidence="1" id="KW-0472">Membrane</keyword>
<reference evidence="2 3" key="1">
    <citation type="submission" date="2021-03" db="EMBL/GenBank/DDBJ databases">
        <title>Novel species identification of genus Shewanella.</title>
        <authorList>
            <person name="Liu G."/>
            <person name="Zhang Q."/>
        </authorList>
    </citation>
    <scope>NUCLEOTIDE SEQUENCE [LARGE SCALE GENOMIC DNA]</scope>
    <source>
        <strain evidence="2 3">FJAT-53726</strain>
    </source>
</reference>
<feature type="transmembrane region" description="Helical" evidence="1">
    <location>
        <begin position="118"/>
        <end position="136"/>
    </location>
</feature>
<proteinExistence type="predicted"/>
<dbReference type="Proteomes" id="UP000663281">
    <property type="component" value="Chromosome"/>
</dbReference>
<accession>A0A974XI35</accession>
<dbReference type="KEGG" id="scyp:JYB88_10465"/>
<dbReference type="EMBL" id="CP071504">
    <property type="protein sequence ID" value="QSX28709.1"/>
    <property type="molecule type" value="Genomic_DNA"/>
</dbReference>
<organism evidence="2 3">
    <name type="scientific">Shewanella cyperi</name>
    <dbReference type="NCBI Taxonomy" id="2814292"/>
    <lineage>
        <taxon>Bacteria</taxon>
        <taxon>Pseudomonadati</taxon>
        <taxon>Pseudomonadota</taxon>
        <taxon>Gammaproteobacteria</taxon>
        <taxon>Alteromonadales</taxon>
        <taxon>Shewanellaceae</taxon>
        <taxon>Shewanella</taxon>
    </lineage>
</organism>
<dbReference type="AlphaFoldDB" id="A0A974XI35"/>
<evidence type="ECO:0000313" key="2">
    <source>
        <dbReference type="EMBL" id="QSX28709.1"/>
    </source>
</evidence>
<sequence>MSIKYAEEYSNPEKIRVTALLVLASALVVIVGIKWLFPFIGWYVDTVHCHTPFGYSGISVLWYSMFVGMPLFGAILIGLFTLPIGIKGFVHGQFPPRGVKVLRPTKILTGWRANLKSGAHVSIPIFLILFSIWGYFQVDKMPQEIKNPDYSVCESKQAH</sequence>
<protein>
    <submittedName>
        <fullName evidence="2">Uncharacterized protein</fullName>
    </submittedName>
</protein>
<dbReference type="RefSeq" id="WP_207324083.1">
    <property type="nucleotide sequence ID" value="NZ_CP071504.1"/>
</dbReference>
<feature type="transmembrane region" description="Helical" evidence="1">
    <location>
        <begin position="20"/>
        <end position="40"/>
    </location>
</feature>